<evidence type="ECO:0000313" key="2">
    <source>
        <dbReference type="Proteomes" id="UP000179807"/>
    </source>
</evidence>
<sequence>MKNFFESAKKQIFLGVDQVKQIAGLKHAPEDPNFLNHWEQLQDLELASINLYKSLSDLINSTQKLCDTSVTTASTLSSGFDVDDTPYYQKSQQSTAFYTDCRDYVKDKLWNDINEKCLMPLSDYMQKITDLKKIAEKRKKNRILIEAAVQLKEEDEVTRRQEKLSRLTQTYIDGVEALSAQKTPLFVSVFNEHQFCMRSFIEHAKSGSGIFANDV</sequence>
<dbReference type="EMBL" id="MLAK01001059">
    <property type="protein sequence ID" value="OHS98391.1"/>
    <property type="molecule type" value="Genomic_DNA"/>
</dbReference>
<keyword evidence="2" id="KW-1185">Reference proteome</keyword>
<dbReference type="SUPFAM" id="SSF103657">
    <property type="entry name" value="BAR/IMD domain-like"/>
    <property type="match status" value="1"/>
</dbReference>
<dbReference type="AlphaFoldDB" id="A0A1J4JJ76"/>
<dbReference type="VEuPathDB" id="TrichDB:TRFO_35240"/>
<reference evidence="1" key="1">
    <citation type="submission" date="2016-10" db="EMBL/GenBank/DDBJ databases">
        <authorList>
            <person name="Benchimol M."/>
            <person name="Almeida L.G."/>
            <person name="Vasconcelos A.T."/>
            <person name="Perreira-Neves A."/>
            <person name="Rosa I.A."/>
            <person name="Tasca T."/>
            <person name="Bogo M.R."/>
            <person name="de Souza W."/>
        </authorList>
    </citation>
    <scope>NUCLEOTIDE SEQUENCE [LARGE SCALE GENOMIC DNA]</scope>
    <source>
        <strain evidence="1">K</strain>
    </source>
</reference>
<proteinExistence type="predicted"/>
<dbReference type="Proteomes" id="UP000179807">
    <property type="component" value="Unassembled WGS sequence"/>
</dbReference>
<organism evidence="1 2">
    <name type="scientific">Tritrichomonas foetus</name>
    <dbReference type="NCBI Taxonomy" id="1144522"/>
    <lineage>
        <taxon>Eukaryota</taxon>
        <taxon>Metamonada</taxon>
        <taxon>Parabasalia</taxon>
        <taxon>Tritrichomonadida</taxon>
        <taxon>Tritrichomonadidae</taxon>
        <taxon>Tritrichomonas</taxon>
    </lineage>
</organism>
<gene>
    <name evidence="1" type="ORF">TRFO_35240</name>
</gene>
<accession>A0A1J4JJ76</accession>
<comment type="caution">
    <text evidence="1">The sequence shown here is derived from an EMBL/GenBank/DDBJ whole genome shotgun (WGS) entry which is preliminary data.</text>
</comment>
<protein>
    <recommendedName>
        <fullName evidence="3">BAR domain-containing protein</fullName>
    </recommendedName>
</protein>
<evidence type="ECO:0000313" key="1">
    <source>
        <dbReference type="EMBL" id="OHS98391.1"/>
    </source>
</evidence>
<evidence type="ECO:0008006" key="3">
    <source>
        <dbReference type="Google" id="ProtNLM"/>
    </source>
</evidence>
<dbReference type="InterPro" id="IPR027267">
    <property type="entry name" value="AH/BAR_dom_sf"/>
</dbReference>
<dbReference type="GeneID" id="94844847"/>
<dbReference type="RefSeq" id="XP_068351528.1">
    <property type="nucleotide sequence ID" value="XM_068510143.1"/>
</dbReference>
<name>A0A1J4JJ76_9EUKA</name>
<dbReference type="Gene3D" id="1.20.1270.60">
    <property type="entry name" value="Arfaptin homology (AH) domain/BAR domain"/>
    <property type="match status" value="1"/>
</dbReference>